<dbReference type="PANTHER" id="PTHR13932:SF5">
    <property type="entry name" value="RADICAL S-ADENOSYL METHIONINE DOMAIN-CONTAINING PROTEIN 1, MITOCHONDRIAL"/>
    <property type="match status" value="1"/>
</dbReference>
<dbReference type="CDD" id="cd01335">
    <property type="entry name" value="Radical_SAM"/>
    <property type="match status" value="1"/>
</dbReference>
<dbReference type="Pfam" id="PF06969">
    <property type="entry name" value="HemN_C"/>
    <property type="match status" value="1"/>
</dbReference>
<dbReference type="OrthoDB" id="9808022at2"/>
<sequence>MQPNAVYIHIPFCSHKCYYCDFTAYVVDGQPVEQYLTALEQEMKMWVEEVPPTAIQSVFIGGGTPTILSIEQMKRLLAMVDRYFPIHASCEWTVEANPETTSEELLHVMKEEGVNRLSFGAQTFHLDLLQQIGRIHGVQEIIDSIAIARKVGFSNLSLDLMFGLPNQRVIDLEETIQQAASLNPDHFSCYSLKVEEGTRFHYLEQQGKLPLPNEEAELEMYQLARKLLPQHGYQQYEISNFAREGMESIHNSTYWRNQTFYGLGAGAHGYINHQRYANQKVIREYIKVIEQRKRPIVSRWDVDKREMMENFMIMGLRLMEGVSRADFQMRYHLEMDQVFGEELERLKKQGLLMNEEDRVRLTEQGILFGNEVFAAFLS</sequence>
<evidence type="ECO:0000256" key="3">
    <source>
        <dbReference type="ARBA" id="ARBA00022617"/>
    </source>
</evidence>
<dbReference type="InterPro" id="IPR010723">
    <property type="entry name" value="HemN_C"/>
</dbReference>
<evidence type="ECO:0000259" key="10">
    <source>
        <dbReference type="PROSITE" id="PS51918"/>
    </source>
</evidence>
<keyword evidence="5 9" id="KW-0479">Metal-binding</keyword>
<dbReference type="PROSITE" id="PS51918">
    <property type="entry name" value="RADICAL_SAM"/>
    <property type="match status" value="1"/>
</dbReference>
<comment type="subcellular location">
    <subcellularLocation>
        <location evidence="9">Cytoplasm</location>
    </subcellularLocation>
</comment>
<accession>A0A1M4V8W7</accession>
<dbReference type="InterPro" id="IPR058240">
    <property type="entry name" value="rSAM_sf"/>
</dbReference>
<evidence type="ECO:0000256" key="2">
    <source>
        <dbReference type="ARBA" id="ARBA00017228"/>
    </source>
</evidence>
<keyword evidence="6 9" id="KW-0408">Iron</keyword>
<dbReference type="GO" id="GO:0046872">
    <property type="term" value="F:metal ion binding"/>
    <property type="evidence" value="ECO:0007669"/>
    <property type="project" value="UniProtKB-UniRule"/>
</dbReference>
<organism evidence="11 12">
    <name type="scientific">Seinonella peptonophila</name>
    <dbReference type="NCBI Taxonomy" id="112248"/>
    <lineage>
        <taxon>Bacteria</taxon>
        <taxon>Bacillati</taxon>
        <taxon>Bacillota</taxon>
        <taxon>Bacilli</taxon>
        <taxon>Bacillales</taxon>
        <taxon>Thermoactinomycetaceae</taxon>
        <taxon>Seinonella</taxon>
    </lineage>
</organism>
<keyword evidence="9" id="KW-0963">Cytoplasm</keyword>
<keyword evidence="3 9" id="KW-0349">Heme</keyword>
<dbReference type="GO" id="GO:0004109">
    <property type="term" value="F:coproporphyrinogen oxidase activity"/>
    <property type="evidence" value="ECO:0007669"/>
    <property type="project" value="InterPro"/>
</dbReference>
<gene>
    <name evidence="11" type="ORF">SAMN05444392_102232</name>
</gene>
<keyword evidence="9" id="KW-0004">4Fe-4S</keyword>
<dbReference type="Pfam" id="PF04055">
    <property type="entry name" value="Radical_SAM"/>
    <property type="match status" value="1"/>
</dbReference>
<dbReference type="InterPro" id="IPR007197">
    <property type="entry name" value="rSAM"/>
</dbReference>
<dbReference type="InterPro" id="IPR004559">
    <property type="entry name" value="HemW-like"/>
</dbReference>
<feature type="domain" description="Radical SAM core" evidence="10">
    <location>
        <begin position="1"/>
        <end position="230"/>
    </location>
</feature>
<evidence type="ECO:0000256" key="6">
    <source>
        <dbReference type="ARBA" id="ARBA00023004"/>
    </source>
</evidence>
<dbReference type="RefSeq" id="WP_139278991.1">
    <property type="nucleotide sequence ID" value="NZ_FQVL01000002.1"/>
</dbReference>
<dbReference type="Gene3D" id="3.20.20.70">
    <property type="entry name" value="Aldolase class I"/>
    <property type="match status" value="1"/>
</dbReference>
<dbReference type="SFLD" id="SFLDG01082">
    <property type="entry name" value="B12-binding_domain_containing"/>
    <property type="match status" value="1"/>
</dbReference>
<comment type="function">
    <text evidence="9">Probably acts as a heme chaperone, transferring heme to an unknown acceptor. Binds one molecule of heme per monomer, possibly covalently. Binds 1 [4Fe-4S] cluster. The cluster is coordinated with 3 cysteines and an exchangeable S-adenosyl-L-methionine.</text>
</comment>
<dbReference type="SFLD" id="SFLDS00029">
    <property type="entry name" value="Radical_SAM"/>
    <property type="match status" value="1"/>
</dbReference>
<evidence type="ECO:0000256" key="1">
    <source>
        <dbReference type="ARBA" id="ARBA00006100"/>
    </source>
</evidence>
<keyword evidence="4 9" id="KW-0949">S-adenosyl-L-methionine</keyword>
<dbReference type="EMBL" id="FQVL01000002">
    <property type="protein sequence ID" value="SHE65313.1"/>
    <property type="molecule type" value="Genomic_DNA"/>
</dbReference>
<reference evidence="11 12" key="1">
    <citation type="submission" date="2016-11" db="EMBL/GenBank/DDBJ databases">
        <authorList>
            <person name="Jaros S."/>
            <person name="Januszkiewicz K."/>
            <person name="Wedrychowicz H."/>
        </authorList>
    </citation>
    <scope>NUCLEOTIDE SEQUENCE [LARGE SCALE GENOMIC DNA]</scope>
    <source>
        <strain evidence="11 12">DSM 44666</strain>
    </source>
</reference>
<dbReference type="InterPro" id="IPR013785">
    <property type="entry name" value="Aldolase_TIM"/>
</dbReference>
<keyword evidence="8 9" id="KW-0143">Chaperone</keyword>
<dbReference type="InterPro" id="IPR006638">
    <property type="entry name" value="Elp3/MiaA/NifB-like_rSAM"/>
</dbReference>
<keyword evidence="7 9" id="KW-0411">Iron-sulfur</keyword>
<dbReference type="AlphaFoldDB" id="A0A1M4V8W7"/>
<evidence type="ECO:0000313" key="12">
    <source>
        <dbReference type="Proteomes" id="UP000184476"/>
    </source>
</evidence>
<dbReference type="GO" id="GO:0006779">
    <property type="term" value="P:porphyrin-containing compound biosynthetic process"/>
    <property type="evidence" value="ECO:0007669"/>
    <property type="project" value="InterPro"/>
</dbReference>
<dbReference type="GO" id="GO:0005737">
    <property type="term" value="C:cytoplasm"/>
    <property type="evidence" value="ECO:0007669"/>
    <property type="project" value="UniProtKB-SubCell"/>
</dbReference>
<proteinExistence type="inferred from homology"/>
<evidence type="ECO:0000256" key="7">
    <source>
        <dbReference type="ARBA" id="ARBA00023014"/>
    </source>
</evidence>
<protein>
    <recommendedName>
        <fullName evidence="2 9">Heme chaperone HemW</fullName>
    </recommendedName>
</protein>
<dbReference type="SFLD" id="SFLDF00562">
    <property type="entry name" value="HemN-like__clustered_with_heat"/>
    <property type="match status" value="1"/>
</dbReference>
<keyword evidence="12" id="KW-1185">Reference proteome</keyword>
<dbReference type="InterPro" id="IPR034505">
    <property type="entry name" value="Coproporphyrinogen-III_oxidase"/>
</dbReference>
<dbReference type="GO" id="GO:0051539">
    <property type="term" value="F:4 iron, 4 sulfur cluster binding"/>
    <property type="evidence" value="ECO:0007669"/>
    <property type="project" value="UniProtKB-UniRule"/>
</dbReference>
<dbReference type="SUPFAM" id="SSF102114">
    <property type="entry name" value="Radical SAM enzymes"/>
    <property type="match status" value="1"/>
</dbReference>
<name>A0A1M4V8W7_9BACL</name>
<evidence type="ECO:0000256" key="8">
    <source>
        <dbReference type="ARBA" id="ARBA00023186"/>
    </source>
</evidence>
<dbReference type="STRING" id="112248.SAMN05444392_102232"/>
<dbReference type="SFLD" id="SFLDF00288">
    <property type="entry name" value="HemN-like__clustered_with_nucl"/>
    <property type="match status" value="1"/>
</dbReference>
<evidence type="ECO:0000256" key="5">
    <source>
        <dbReference type="ARBA" id="ARBA00022723"/>
    </source>
</evidence>
<evidence type="ECO:0000313" key="11">
    <source>
        <dbReference type="EMBL" id="SHE65313.1"/>
    </source>
</evidence>
<evidence type="ECO:0000256" key="4">
    <source>
        <dbReference type="ARBA" id="ARBA00022691"/>
    </source>
</evidence>
<evidence type="ECO:0000256" key="9">
    <source>
        <dbReference type="RuleBase" id="RU364116"/>
    </source>
</evidence>
<dbReference type="SFLD" id="SFLDG01065">
    <property type="entry name" value="anaerobic_coproporphyrinogen-I"/>
    <property type="match status" value="1"/>
</dbReference>
<dbReference type="SMART" id="SM00729">
    <property type="entry name" value="Elp3"/>
    <property type="match status" value="1"/>
</dbReference>
<comment type="similarity">
    <text evidence="1">Belongs to the anaerobic coproporphyrinogen-III oxidase family. HemW subfamily.</text>
</comment>
<dbReference type="NCBIfam" id="TIGR00539">
    <property type="entry name" value="hemN_rel"/>
    <property type="match status" value="1"/>
</dbReference>
<dbReference type="Proteomes" id="UP000184476">
    <property type="component" value="Unassembled WGS sequence"/>
</dbReference>
<dbReference type="PANTHER" id="PTHR13932">
    <property type="entry name" value="COPROPORPHYRINIGEN III OXIDASE"/>
    <property type="match status" value="1"/>
</dbReference>